<reference evidence="4 5" key="1">
    <citation type="submission" date="2017-08" db="EMBL/GenBank/DDBJ databases">
        <title>Infants hospitalized years apart are colonized by the same room-sourced microbial strains.</title>
        <authorList>
            <person name="Brooks B."/>
            <person name="Olm M.R."/>
            <person name="Firek B.A."/>
            <person name="Baker R."/>
            <person name="Thomas B.C."/>
            <person name="Morowitz M.J."/>
            <person name="Banfield J.F."/>
        </authorList>
    </citation>
    <scope>NUCLEOTIDE SEQUENCE [LARGE SCALE GENOMIC DNA]</scope>
    <source>
        <strain evidence="4">S2_005_002_R2_29</strain>
    </source>
</reference>
<dbReference type="InterPro" id="IPR029063">
    <property type="entry name" value="SAM-dependent_MTases_sf"/>
</dbReference>
<evidence type="ECO:0000256" key="3">
    <source>
        <dbReference type="ARBA" id="ARBA00030757"/>
    </source>
</evidence>
<keyword evidence="4" id="KW-0808">Transferase</keyword>
<dbReference type="Gene3D" id="3.40.50.150">
    <property type="entry name" value="Vaccinia Virus protein VP39"/>
    <property type="match status" value="1"/>
</dbReference>
<dbReference type="Proteomes" id="UP000249417">
    <property type="component" value="Unassembled WGS sequence"/>
</dbReference>
<dbReference type="GO" id="GO:0004719">
    <property type="term" value="F:protein-L-isoaspartate (D-aspartate) O-methyltransferase activity"/>
    <property type="evidence" value="ECO:0007669"/>
    <property type="project" value="InterPro"/>
</dbReference>
<protein>
    <recommendedName>
        <fullName evidence="2">Protein-L-isoaspartate O-methyltransferase</fullName>
    </recommendedName>
    <alternativeName>
        <fullName evidence="3">Protein L-isoaspartyl methyltransferase</fullName>
    </alternativeName>
</protein>
<accession>A0A2W5PSZ6</accession>
<dbReference type="EMBL" id="QFQB01000045">
    <property type="protein sequence ID" value="PZQ45563.1"/>
    <property type="molecule type" value="Genomic_DNA"/>
</dbReference>
<dbReference type="InterPro" id="IPR000682">
    <property type="entry name" value="PCMT"/>
</dbReference>
<evidence type="ECO:0000256" key="2">
    <source>
        <dbReference type="ARBA" id="ARBA00013346"/>
    </source>
</evidence>
<sequence length="220" mass="23947">MTNFTAARIHMVDSQIHTMGVVTESILNAYRTIPREEFVPEGRKGVAYCDEDMPIGAGRCLMEPVTHARLMQAANPAVTDTVLDIGGASGYSPAILSKIAGRVVALEQDASLLAHAESSWAKLGKTNIIPHQGPFAEGEAEYGPYDLIFVNGSVCELPQSWLDQLAVNGKLVVVIRKADDKIGRAMLYMKSQHGTISDRVLFDAAVPYLPGFEPRRAFVF</sequence>
<keyword evidence="4" id="KW-0489">Methyltransferase</keyword>
<dbReference type="GO" id="GO:0005737">
    <property type="term" value="C:cytoplasm"/>
    <property type="evidence" value="ECO:0007669"/>
    <property type="project" value="TreeGrafter"/>
</dbReference>
<gene>
    <name evidence="4" type="ORF">DI551_07005</name>
</gene>
<organism evidence="4 5">
    <name type="scientific">Micavibrio aeruginosavorus</name>
    <dbReference type="NCBI Taxonomy" id="349221"/>
    <lineage>
        <taxon>Bacteria</taxon>
        <taxon>Pseudomonadati</taxon>
        <taxon>Bdellovibrionota</taxon>
        <taxon>Bdellovibrionia</taxon>
        <taxon>Bdellovibrionales</taxon>
        <taxon>Pseudobdellovibrionaceae</taxon>
        <taxon>Micavibrio</taxon>
    </lineage>
</organism>
<evidence type="ECO:0000313" key="4">
    <source>
        <dbReference type="EMBL" id="PZQ45563.1"/>
    </source>
</evidence>
<dbReference type="PANTHER" id="PTHR11579:SF18">
    <property type="entry name" value="PROTEIN-L-ISOASPARTATE O-METHYLTRANSFERASE"/>
    <property type="match status" value="1"/>
</dbReference>
<evidence type="ECO:0000256" key="1">
    <source>
        <dbReference type="ARBA" id="ARBA00005369"/>
    </source>
</evidence>
<dbReference type="CDD" id="cd02440">
    <property type="entry name" value="AdoMet_MTases"/>
    <property type="match status" value="1"/>
</dbReference>
<comment type="similarity">
    <text evidence="1">Belongs to the methyltransferase superfamily. L-isoaspartyl/D-aspartyl protein methyltransferase family.</text>
</comment>
<dbReference type="GO" id="GO:0032259">
    <property type="term" value="P:methylation"/>
    <property type="evidence" value="ECO:0007669"/>
    <property type="project" value="UniProtKB-KW"/>
</dbReference>
<evidence type="ECO:0000313" key="5">
    <source>
        <dbReference type="Proteomes" id="UP000249417"/>
    </source>
</evidence>
<comment type="caution">
    <text evidence="4">The sequence shown here is derived from an EMBL/GenBank/DDBJ whole genome shotgun (WGS) entry which is preliminary data.</text>
</comment>
<proteinExistence type="inferred from homology"/>
<dbReference type="PANTHER" id="PTHR11579">
    <property type="entry name" value="PROTEIN-L-ISOASPARTATE O-METHYLTRANSFERASE"/>
    <property type="match status" value="1"/>
</dbReference>
<dbReference type="AlphaFoldDB" id="A0A2W5PSZ6"/>
<dbReference type="SUPFAM" id="SSF53335">
    <property type="entry name" value="S-adenosyl-L-methionine-dependent methyltransferases"/>
    <property type="match status" value="1"/>
</dbReference>
<name>A0A2W5PSZ6_9BACT</name>
<dbReference type="Pfam" id="PF01135">
    <property type="entry name" value="PCMT"/>
    <property type="match status" value="1"/>
</dbReference>